<feature type="domain" description="CUB" evidence="4">
    <location>
        <begin position="103"/>
        <end position="219"/>
    </location>
</feature>
<feature type="disulfide bond" evidence="2">
    <location>
        <begin position="103"/>
        <end position="130"/>
    </location>
</feature>
<dbReference type="AlphaFoldDB" id="A0A8B7NXK5"/>
<gene>
    <name evidence="6" type="primary">LOC108675068</name>
</gene>
<dbReference type="SUPFAM" id="SSF49854">
    <property type="entry name" value="Spermadhesin, CUB domain"/>
    <property type="match status" value="1"/>
</dbReference>
<feature type="signal peptide" evidence="3">
    <location>
        <begin position="1"/>
        <end position="25"/>
    </location>
</feature>
<organism evidence="5 6">
    <name type="scientific">Hyalella azteca</name>
    <name type="common">Amphipod</name>
    <dbReference type="NCBI Taxonomy" id="294128"/>
    <lineage>
        <taxon>Eukaryota</taxon>
        <taxon>Metazoa</taxon>
        <taxon>Ecdysozoa</taxon>
        <taxon>Arthropoda</taxon>
        <taxon>Crustacea</taxon>
        <taxon>Multicrustacea</taxon>
        <taxon>Malacostraca</taxon>
        <taxon>Eumalacostraca</taxon>
        <taxon>Peracarida</taxon>
        <taxon>Amphipoda</taxon>
        <taxon>Senticaudata</taxon>
        <taxon>Talitrida</taxon>
        <taxon>Talitroidea</taxon>
        <taxon>Hyalellidae</taxon>
        <taxon>Hyalella</taxon>
    </lineage>
</organism>
<reference evidence="6" key="1">
    <citation type="submission" date="2025-08" db="UniProtKB">
        <authorList>
            <consortium name="RefSeq"/>
        </authorList>
    </citation>
    <scope>IDENTIFICATION</scope>
    <source>
        <tissue evidence="6">Whole organism</tissue>
    </source>
</reference>
<dbReference type="OMA" id="MYLDYGS"/>
<dbReference type="RefSeq" id="XP_018018539.1">
    <property type="nucleotide sequence ID" value="XM_018163050.2"/>
</dbReference>
<protein>
    <submittedName>
        <fullName evidence="6">Uncharacterized protein LOC108675068</fullName>
    </submittedName>
</protein>
<dbReference type="InterPro" id="IPR058698">
    <property type="entry name" value="CUB_metazoa"/>
</dbReference>
<dbReference type="PANTHER" id="PTHR33236:SF5">
    <property type="entry name" value="CUB DOMAIN-CONTAINING PROTEIN"/>
    <property type="match status" value="1"/>
</dbReference>
<sequence length="396" mass="42061">MTIDIMNYYACAVACWALLAVVGRATPAKIEGLEQTQEIDDVDYRDPRLILFKFISVAHDSCITTSNTQGICYSATDCTNLQGTASGTCAAGLGVCCTFTRNCESSTNINGTLFQNPEYPSVTTAALAACRLKVSPVNNNICQIRLDLTDFSIGQPNAEGVCVTDFLQVTGGATNIPLICGENAGQHLYLDVSPDFGSITINVDTSTVGAKWNISVTQISCNSPYRAPSGCLQYFTSTFGTIKSFNYDAKTTSTTTAPTATTQLANQEYGACIKSQTGFCSVVYSKTSGVSADYSFSMTDDPTSYAPGTVIPGMVKSSNCSTDYLVIPSGIIADTNLIYSNITAADRYCGANFAASPDTIASKVQPFVLYVVTDGTEVGIDGYNVGFSIDYRMQAC</sequence>
<dbReference type="GeneID" id="108675068"/>
<evidence type="ECO:0000256" key="2">
    <source>
        <dbReference type="PROSITE-ProRule" id="PRU00059"/>
    </source>
</evidence>
<dbReference type="Gene3D" id="2.60.120.290">
    <property type="entry name" value="Spermadhesin, CUB domain"/>
    <property type="match status" value="2"/>
</dbReference>
<comment type="caution">
    <text evidence="2">Lacks conserved residue(s) required for the propagation of feature annotation.</text>
</comment>
<dbReference type="Proteomes" id="UP000694843">
    <property type="component" value="Unplaced"/>
</dbReference>
<evidence type="ECO:0000259" key="4">
    <source>
        <dbReference type="PROSITE" id="PS01180"/>
    </source>
</evidence>
<keyword evidence="1 2" id="KW-1015">Disulfide bond</keyword>
<name>A0A8B7NXK5_HYAAZ</name>
<dbReference type="PROSITE" id="PS01180">
    <property type="entry name" value="CUB"/>
    <property type="match status" value="2"/>
</dbReference>
<dbReference type="InterPro" id="IPR000859">
    <property type="entry name" value="CUB_dom"/>
</dbReference>
<evidence type="ECO:0000313" key="5">
    <source>
        <dbReference type="Proteomes" id="UP000694843"/>
    </source>
</evidence>
<dbReference type="Pfam" id="PF26080">
    <property type="entry name" value="CUB_animal"/>
    <property type="match status" value="1"/>
</dbReference>
<dbReference type="InterPro" id="IPR035914">
    <property type="entry name" value="Sperma_CUB_dom_sf"/>
</dbReference>
<keyword evidence="5" id="KW-1185">Reference proteome</keyword>
<dbReference type="PANTHER" id="PTHR33236">
    <property type="entry name" value="INTRAFLAGELLAR TRANSPORT PROTEIN 122 FAMILY PROTEIN-RELATED"/>
    <property type="match status" value="1"/>
</dbReference>
<feature type="chain" id="PRO_5034434220" evidence="3">
    <location>
        <begin position="26"/>
        <end position="396"/>
    </location>
</feature>
<dbReference type="OrthoDB" id="6382149at2759"/>
<proteinExistence type="predicted"/>
<keyword evidence="3" id="KW-0732">Signal</keyword>
<evidence type="ECO:0000256" key="1">
    <source>
        <dbReference type="ARBA" id="ARBA00023157"/>
    </source>
</evidence>
<dbReference type="KEGG" id="hazt:108675068"/>
<evidence type="ECO:0000256" key="3">
    <source>
        <dbReference type="SAM" id="SignalP"/>
    </source>
</evidence>
<evidence type="ECO:0000313" key="6">
    <source>
        <dbReference type="RefSeq" id="XP_018018539.1"/>
    </source>
</evidence>
<feature type="domain" description="CUB" evidence="4">
    <location>
        <begin position="231"/>
        <end position="394"/>
    </location>
</feature>
<accession>A0A8B7NXK5</accession>